<feature type="compositionally biased region" description="Low complexity" evidence="1">
    <location>
        <begin position="87"/>
        <end position="110"/>
    </location>
</feature>
<evidence type="ECO:0000313" key="3">
    <source>
        <dbReference type="Proteomes" id="UP000823388"/>
    </source>
</evidence>
<protein>
    <submittedName>
        <fullName evidence="2">Uncharacterized protein</fullName>
    </submittedName>
</protein>
<feature type="compositionally biased region" description="Low complexity" evidence="1">
    <location>
        <begin position="44"/>
        <end position="62"/>
    </location>
</feature>
<dbReference type="Proteomes" id="UP000823388">
    <property type="component" value="Chromosome 2K"/>
</dbReference>
<proteinExistence type="predicted"/>
<comment type="caution">
    <text evidence="2">The sequence shown here is derived from an EMBL/GenBank/DDBJ whole genome shotgun (WGS) entry which is preliminary data.</text>
</comment>
<reference evidence="2" key="1">
    <citation type="submission" date="2020-05" db="EMBL/GenBank/DDBJ databases">
        <title>WGS assembly of Panicum virgatum.</title>
        <authorList>
            <person name="Lovell J.T."/>
            <person name="Jenkins J."/>
            <person name="Shu S."/>
            <person name="Juenger T.E."/>
            <person name="Schmutz J."/>
        </authorList>
    </citation>
    <scope>NUCLEOTIDE SEQUENCE</scope>
    <source>
        <strain evidence="2">AP13</strain>
    </source>
</reference>
<keyword evidence="3" id="KW-1185">Reference proteome</keyword>
<accession>A0A8T0WM30</accession>
<gene>
    <name evidence="2" type="ORF">PVAP13_2KG411310</name>
</gene>
<organism evidence="2 3">
    <name type="scientific">Panicum virgatum</name>
    <name type="common">Blackwell switchgrass</name>
    <dbReference type="NCBI Taxonomy" id="38727"/>
    <lineage>
        <taxon>Eukaryota</taxon>
        <taxon>Viridiplantae</taxon>
        <taxon>Streptophyta</taxon>
        <taxon>Embryophyta</taxon>
        <taxon>Tracheophyta</taxon>
        <taxon>Spermatophyta</taxon>
        <taxon>Magnoliopsida</taxon>
        <taxon>Liliopsida</taxon>
        <taxon>Poales</taxon>
        <taxon>Poaceae</taxon>
        <taxon>PACMAD clade</taxon>
        <taxon>Panicoideae</taxon>
        <taxon>Panicodae</taxon>
        <taxon>Paniceae</taxon>
        <taxon>Panicinae</taxon>
        <taxon>Panicum</taxon>
        <taxon>Panicum sect. Hiantes</taxon>
    </lineage>
</organism>
<evidence type="ECO:0000313" key="2">
    <source>
        <dbReference type="EMBL" id="KAG2644189.1"/>
    </source>
</evidence>
<name>A0A8T0WM30_PANVG</name>
<sequence>MSWRRGRRLGARSNIPRQLLSPCRLSFSPRELSRCALLRHRRSPAASRPPRAGRAAASALPSHRPVRCPRPAAVLREHRGRRRQDTARLGGPAGRRSSGPGPAPPALCGRTSRRRTGVELNLHGLEEKENEHFLVNTGTVYFHQTGSFVVGGESF</sequence>
<feature type="region of interest" description="Disordered" evidence="1">
    <location>
        <begin position="41"/>
        <end position="114"/>
    </location>
</feature>
<evidence type="ECO:0000256" key="1">
    <source>
        <dbReference type="SAM" id="MobiDB-lite"/>
    </source>
</evidence>
<dbReference type="AlphaFoldDB" id="A0A8T0WM30"/>
<dbReference type="EMBL" id="CM029039">
    <property type="protein sequence ID" value="KAG2644189.1"/>
    <property type="molecule type" value="Genomic_DNA"/>
</dbReference>